<organism evidence="1 2">
    <name type="scientific">Phanerochaete carnosa (strain HHB-10118-sp)</name>
    <name type="common">White-rot fungus</name>
    <name type="synonym">Peniophora carnosa</name>
    <dbReference type="NCBI Taxonomy" id="650164"/>
    <lineage>
        <taxon>Eukaryota</taxon>
        <taxon>Fungi</taxon>
        <taxon>Dikarya</taxon>
        <taxon>Basidiomycota</taxon>
        <taxon>Agaricomycotina</taxon>
        <taxon>Agaricomycetes</taxon>
        <taxon>Polyporales</taxon>
        <taxon>Phanerochaetaceae</taxon>
        <taxon>Phanerochaete</taxon>
    </lineage>
</organism>
<name>K5V364_PHACS</name>
<dbReference type="Proteomes" id="UP000008370">
    <property type="component" value="Unassembled WGS sequence"/>
</dbReference>
<protein>
    <submittedName>
        <fullName evidence="1">Uncharacterized protein</fullName>
    </submittedName>
</protein>
<dbReference type="EMBL" id="JH930471">
    <property type="protein sequence ID" value="EKM57011.1"/>
    <property type="molecule type" value="Genomic_DNA"/>
</dbReference>
<dbReference type="RefSeq" id="XP_007394840.1">
    <property type="nucleotide sequence ID" value="XM_007394778.1"/>
</dbReference>
<evidence type="ECO:0000313" key="2">
    <source>
        <dbReference type="Proteomes" id="UP000008370"/>
    </source>
</evidence>
<reference evidence="1 2" key="1">
    <citation type="journal article" date="2012" name="BMC Genomics">
        <title>Comparative genomics of the white-rot fungi, Phanerochaete carnosa and P. chrysosporium, to elucidate the genetic basis of the distinct wood types they colonize.</title>
        <authorList>
            <person name="Suzuki H."/>
            <person name="MacDonald J."/>
            <person name="Syed K."/>
            <person name="Salamov A."/>
            <person name="Hori C."/>
            <person name="Aerts A."/>
            <person name="Henrissat B."/>
            <person name="Wiebenga A."/>
            <person name="vanKuyk P.A."/>
            <person name="Barry K."/>
            <person name="Lindquist E."/>
            <person name="LaButti K."/>
            <person name="Lapidus A."/>
            <person name="Lucas S."/>
            <person name="Coutinho P."/>
            <person name="Gong Y."/>
            <person name="Samejima M."/>
            <person name="Mahadevan R."/>
            <person name="Abou-Zaid M."/>
            <person name="de Vries R.P."/>
            <person name="Igarashi K."/>
            <person name="Yadav J.S."/>
            <person name="Grigoriev I.V."/>
            <person name="Master E.R."/>
        </authorList>
    </citation>
    <scope>NUCLEOTIDE SEQUENCE [LARGE SCALE GENOMIC DNA]</scope>
    <source>
        <strain evidence="1 2">HHB-10118-sp</strain>
    </source>
</reference>
<gene>
    <name evidence="1" type="ORF">PHACADRAFT_194586</name>
</gene>
<dbReference type="KEGG" id="pco:PHACADRAFT_194586"/>
<dbReference type="InParanoid" id="K5V364"/>
<dbReference type="AlphaFoldDB" id="K5V364"/>
<evidence type="ECO:0000313" key="1">
    <source>
        <dbReference type="EMBL" id="EKM57011.1"/>
    </source>
</evidence>
<keyword evidence="2" id="KW-1185">Reference proteome</keyword>
<accession>K5V364</accession>
<proteinExistence type="predicted"/>
<dbReference type="GeneID" id="18911004"/>
<dbReference type="HOGENOM" id="CLU_1928355_0_0_1"/>
<sequence>MVEKLMQLEAKMAVDDFQVLFLHSRWYSAQLDIRQCILDEVLKSNAAQTARAKRKQRIVIISTLHTGGDMKQSHEHHDNTLHVQRASPTLVVIMHLPLVPPTQQQLCFDHSWAAHWEYLNKMLVNAKMHAA</sequence>